<dbReference type="Gene3D" id="3.10.129.10">
    <property type="entry name" value="Hotdog Thioesterase"/>
    <property type="match status" value="1"/>
</dbReference>
<accession>A0A318KYB1</accession>
<dbReference type="Proteomes" id="UP000247555">
    <property type="component" value="Unassembled WGS sequence"/>
</dbReference>
<dbReference type="AlphaFoldDB" id="A0A318KYB1"/>
<dbReference type="InterPro" id="IPR029069">
    <property type="entry name" value="HotDog_dom_sf"/>
</dbReference>
<evidence type="ECO:0000313" key="2">
    <source>
        <dbReference type="Proteomes" id="UP000247555"/>
    </source>
</evidence>
<reference evidence="1 2" key="1">
    <citation type="submission" date="2018-05" db="EMBL/GenBank/DDBJ databases">
        <title>Genomic Encyclopedia of Type Strains, Phase IV (KMG-IV): sequencing the most valuable type-strain genomes for metagenomic binning, comparative biology and taxonomic classification.</title>
        <authorList>
            <person name="Goeker M."/>
        </authorList>
    </citation>
    <scope>NUCLEOTIDE SEQUENCE [LARGE SCALE GENOMIC DNA]</scope>
    <source>
        <strain evidence="1 2">DSM 29661</strain>
    </source>
</reference>
<gene>
    <name evidence="1" type="ORF">DFR34_101117</name>
</gene>
<organism evidence="1 2">
    <name type="scientific">Rivihabitans pingtungensis</name>
    <dbReference type="NCBI Taxonomy" id="1054498"/>
    <lineage>
        <taxon>Bacteria</taxon>
        <taxon>Pseudomonadati</taxon>
        <taxon>Pseudomonadota</taxon>
        <taxon>Betaproteobacteria</taxon>
        <taxon>Neisseriales</taxon>
        <taxon>Aquaspirillaceae</taxon>
        <taxon>Rivihabitans</taxon>
    </lineage>
</organism>
<sequence>MAFTPSARTLKRLINLWPPFLGAGIRVLHISDDFRQAEVMLKLGLSNRNYVGVHFGGSLYAMTDPFYMLLLMRSLGPDYVVWDKAGHIDYLQPGRGRVYARFTLDDTTLATIRAATAHGDKYLPELTVDVVDEHGQVVAQVRKTLYVRRKPGKPASA</sequence>
<dbReference type="SUPFAM" id="SSF54637">
    <property type="entry name" value="Thioesterase/thiol ester dehydrase-isomerase"/>
    <property type="match status" value="1"/>
</dbReference>
<dbReference type="Pfam" id="PF14539">
    <property type="entry name" value="DUF4442"/>
    <property type="match status" value="1"/>
</dbReference>
<dbReference type="EMBL" id="QJKI01000001">
    <property type="protein sequence ID" value="PXX81888.1"/>
    <property type="molecule type" value="Genomic_DNA"/>
</dbReference>
<proteinExistence type="predicted"/>
<comment type="caution">
    <text evidence="1">The sequence shown here is derived from an EMBL/GenBank/DDBJ whole genome shotgun (WGS) entry which is preliminary data.</text>
</comment>
<dbReference type="RefSeq" id="WP_110389456.1">
    <property type="nucleotide sequence ID" value="NZ_QJKI01000001.1"/>
</dbReference>
<keyword evidence="2" id="KW-1185">Reference proteome</keyword>
<protein>
    <submittedName>
        <fullName evidence="1">Acyl-coenzyme A thioesterase PaaI-like protein</fullName>
    </submittedName>
</protein>
<dbReference type="InterPro" id="IPR027961">
    <property type="entry name" value="DUF4442"/>
</dbReference>
<name>A0A318KYB1_9NEIS</name>
<evidence type="ECO:0000313" key="1">
    <source>
        <dbReference type="EMBL" id="PXX81888.1"/>
    </source>
</evidence>
<dbReference type="OrthoDB" id="9814774at2"/>